<keyword evidence="2" id="KW-0653">Protein transport</keyword>
<evidence type="ECO:0000259" key="5">
    <source>
        <dbReference type="Pfam" id="PF23411"/>
    </source>
</evidence>
<keyword evidence="1" id="KW-0813">Transport</keyword>
<dbReference type="GO" id="GO:0009267">
    <property type="term" value="P:cellular response to starvation"/>
    <property type="evidence" value="ECO:0007669"/>
    <property type="project" value="TreeGrafter"/>
</dbReference>
<dbReference type="GO" id="GO:0030897">
    <property type="term" value="C:HOPS complex"/>
    <property type="evidence" value="ECO:0007669"/>
    <property type="project" value="TreeGrafter"/>
</dbReference>
<protein>
    <submittedName>
        <fullName evidence="6">BA75_03260T0</fullName>
    </submittedName>
</protein>
<gene>
    <name evidence="6" type="primary">VPS41</name>
    <name evidence="6" type="ORF">ATY40_BA7503260</name>
</gene>
<dbReference type="Pfam" id="PF23556">
    <property type="entry name" value="TPR_Vps41"/>
    <property type="match status" value="1"/>
</dbReference>
<accession>A0A1B2JDX3</accession>
<dbReference type="InterPro" id="IPR045111">
    <property type="entry name" value="Vps41/Vps8"/>
</dbReference>
<name>A0A1B2JDX3_PICPA</name>
<dbReference type="Gene3D" id="2.130.10.10">
    <property type="entry name" value="YVTN repeat-like/Quinoprotein amine dehydrogenase"/>
    <property type="match status" value="1"/>
</dbReference>
<dbReference type="GO" id="GO:0016236">
    <property type="term" value="P:macroautophagy"/>
    <property type="evidence" value="ECO:0007669"/>
    <property type="project" value="TreeGrafter"/>
</dbReference>
<dbReference type="InterPro" id="IPR057780">
    <property type="entry name" value="Beta-prop_Vps41"/>
</dbReference>
<feature type="compositionally biased region" description="Polar residues" evidence="4">
    <location>
        <begin position="117"/>
        <end position="143"/>
    </location>
</feature>
<dbReference type="PANTHER" id="PTHR12616">
    <property type="entry name" value="VACUOLAR PROTEIN SORTING VPS41"/>
    <property type="match status" value="1"/>
</dbReference>
<keyword evidence="7" id="KW-1185">Reference proteome</keyword>
<sequence length="1058" mass="121944">MVENTENSEKSSIELSISDRAIQKPELPESALVDGNNELSKVDDGGEEEQGKKEDEDEREEEGHSQQNEEANGSINTPELKEENEDALSIHEASSSKKEQNSDEHEEGQHSIDKIENGSNNVHSSNSFASDVSDELQSQSDANDNPDAELPQFTFHRISQLPPSFMKHDPISASYIHEKYFLFATHNGFIHISDNNFQDIRTFRAHRASILSLHTDGEYFASASMDGTVVVGSILNDKDIVAYDFKRPVHAVIIDRQYKVTKSFISGGMSGEVILSTRNWLGQRADTVLETEHGPITSIKCVDDLIIWTNDKGITFYQTSTRTTLLNTPLPKGFNRPDIYWPKYSFPETDRLIIGWNDHVWFYKLTIPHTAQSVQAVNFLSTAASSFRIGAAEKSVELESHVHLPDTIIGGISSINDDLIILNYLAPVEDKSNVSKRPKMKSAPPELQVINPWTKEELSVDIIEPKDYATLGVNDYHFEKSIGEMVRWFLISPNDAILIKEFSLHDQLEWYIEHKMYLKAWSISEYILPPLERISLGVQQVHEYINREKWSEAGELLTKVLAHGDNTSTEHQEYIKGEWSNFLDLFFEKGHQDQIVDCIPKVYYSDSAVNIDSKLYGKYLEHYLADWKNIPKFLQLYHDWDHRLLDLRYFQFLLDNTLNSNQNESNNKMPMIDKIRFLFIELCLEIDDPQPAVKHLIIMRDPGTLQFLISNHLLEKFVDRLPEILTLELTDEELQYATVDFIREKLSTNIELLATKHREIMPSKIIELNERAGLSVINYLYLEKLSQLDKLLTKDFEDEMVILYAKFNVSLLYIFLTKHNNYNIDSAIEICEEMHCYKELVYLWGKIGKNKKAVTLIIDKLEDPDLAIQFVATNNDSELWDYLLEYSMDKPKFIKALITAANSSQYFNNMDDPFVLKIDPISIVKRIPERIEIEGLKRALMNITYDNYLELTINKIILQIIQEETLEIGNFYRKERLKGATLEPRQNSKFLKETVIMYSDPAKPLVTETEVVGEGNEWRQIINEDDNATIDISTKISHLNYIRQKLVLLRLRSENGRT</sequence>
<dbReference type="SUPFAM" id="SSF48371">
    <property type="entry name" value="ARM repeat"/>
    <property type="match status" value="1"/>
</dbReference>
<dbReference type="InterPro" id="IPR015943">
    <property type="entry name" value="WD40/YVTN_repeat-like_dom_sf"/>
</dbReference>
<feature type="compositionally biased region" description="Basic and acidic residues" evidence="4">
    <location>
        <begin position="94"/>
        <end position="116"/>
    </location>
</feature>
<dbReference type="Gene3D" id="1.25.40.10">
    <property type="entry name" value="Tetratricopeptide repeat domain"/>
    <property type="match status" value="1"/>
</dbReference>
<evidence type="ECO:0000256" key="2">
    <source>
        <dbReference type="ARBA" id="ARBA00022927"/>
    </source>
</evidence>
<dbReference type="OrthoDB" id="244107at2759"/>
<feature type="compositionally biased region" description="Polar residues" evidence="4">
    <location>
        <begin position="65"/>
        <end position="77"/>
    </location>
</feature>
<dbReference type="InterPro" id="IPR000547">
    <property type="entry name" value="Clathrin_H-chain/VPS_repeat"/>
</dbReference>
<dbReference type="GO" id="GO:0034058">
    <property type="term" value="P:endosomal vesicle fusion"/>
    <property type="evidence" value="ECO:0007669"/>
    <property type="project" value="TreeGrafter"/>
</dbReference>
<dbReference type="SMART" id="SM00299">
    <property type="entry name" value="CLH"/>
    <property type="match status" value="1"/>
</dbReference>
<dbReference type="GO" id="GO:0006623">
    <property type="term" value="P:protein targeting to vacuole"/>
    <property type="evidence" value="ECO:0007669"/>
    <property type="project" value="InterPro"/>
</dbReference>
<dbReference type="PROSITE" id="PS50236">
    <property type="entry name" value="CHCR"/>
    <property type="match status" value="1"/>
</dbReference>
<dbReference type="Proteomes" id="UP000094565">
    <property type="component" value="Chromosome 2"/>
</dbReference>
<dbReference type="GO" id="GO:0098588">
    <property type="term" value="C:bounding membrane of organelle"/>
    <property type="evidence" value="ECO:0007669"/>
    <property type="project" value="UniProtKB-ARBA"/>
</dbReference>
<feature type="repeat" description="CHCR" evidence="3">
    <location>
        <begin position="753"/>
        <end position="896"/>
    </location>
</feature>
<evidence type="ECO:0000256" key="3">
    <source>
        <dbReference type="PROSITE-ProRule" id="PRU01006"/>
    </source>
</evidence>
<dbReference type="PANTHER" id="PTHR12616:SF1">
    <property type="entry name" value="VACUOLAR PROTEIN SORTING-ASSOCIATED PROTEIN 41 HOMOLOG"/>
    <property type="match status" value="1"/>
</dbReference>
<dbReference type="InterPro" id="IPR036322">
    <property type="entry name" value="WD40_repeat_dom_sf"/>
</dbReference>
<dbReference type="InterPro" id="IPR016024">
    <property type="entry name" value="ARM-type_fold"/>
</dbReference>
<dbReference type="EMBL" id="CP014585">
    <property type="protein sequence ID" value="ANZ76213.1"/>
    <property type="molecule type" value="Genomic_DNA"/>
</dbReference>
<proteinExistence type="predicted"/>
<dbReference type="GO" id="GO:0005770">
    <property type="term" value="C:late endosome"/>
    <property type="evidence" value="ECO:0007669"/>
    <property type="project" value="TreeGrafter"/>
</dbReference>
<dbReference type="InterPro" id="IPR011990">
    <property type="entry name" value="TPR-like_helical_dom_sf"/>
</dbReference>
<evidence type="ECO:0000256" key="4">
    <source>
        <dbReference type="SAM" id="MobiDB-lite"/>
    </source>
</evidence>
<feature type="compositionally biased region" description="Basic and acidic residues" evidence="4">
    <location>
        <begin position="40"/>
        <end position="54"/>
    </location>
</feature>
<dbReference type="AlphaFoldDB" id="A0A1B2JDX3"/>
<organism evidence="6 7">
    <name type="scientific">Komagataella pastoris</name>
    <name type="common">Yeast</name>
    <name type="synonym">Pichia pastoris</name>
    <dbReference type="NCBI Taxonomy" id="4922"/>
    <lineage>
        <taxon>Eukaryota</taxon>
        <taxon>Fungi</taxon>
        <taxon>Dikarya</taxon>
        <taxon>Ascomycota</taxon>
        <taxon>Saccharomycotina</taxon>
        <taxon>Pichiomycetes</taxon>
        <taxon>Pichiales</taxon>
        <taxon>Pichiaceae</taxon>
        <taxon>Komagataella</taxon>
    </lineage>
</organism>
<feature type="region of interest" description="Disordered" evidence="4">
    <location>
        <begin position="1"/>
        <end position="149"/>
    </location>
</feature>
<evidence type="ECO:0000313" key="6">
    <source>
        <dbReference type="EMBL" id="ANZ76213.1"/>
    </source>
</evidence>
<evidence type="ECO:0000313" key="7">
    <source>
        <dbReference type="Proteomes" id="UP000094565"/>
    </source>
</evidence>
<feature type="domain" description="Vps41 beta-propeller" evidence="5">
    <location>
        <begin position="155"/>
        <end position="501"/>
    </location>
</feature>
<dbReference type="SUPFAM" id="SSF50978">
    <property type="entry name" value="WD40 repeat-like"/>
    <property type="match status" value="1"/>
</dbReference>
<dbReference type="Pfam" id="PF23411">
    <property type="entry name" value="Beta-prop_Vps41"/>
    <property type="match status" value="1"/>
</dbReference>
<evidence type="ECO:0000256" key="1">
    <source>
        <dbReference type="ARBA" id="ARBA00022448"/>
    </source>
</evidence>
<reference evidence="6 7" key="1">
    <citation type="submission" date="2016-02" db="EMBL/GenBank/DDBJ databases">
        <title>Comparative genomic and transcriptomic foundation for Pichia pastoris.</title>
        <authorList>
            <person name="Love K.R."/>
            <person name="Shah K.A."/>
            <person name="Whittaker C.A."/>
            <person name="Wu J."/>
            <person name="Bartlett M.C."/>
            <person name="Ma D."/>
            <person name="Leeson R.L."/>
            <person name="Priest M."/>
            <person name="Young S.K."/>
            <person name="Love J.C."/>
        </authorList>
    </citation>
    <scope>NUCLEOTIDE SEQUENCE [LARGE SCALE GENOMIC DNA]</scope>
    <source>
        <strain evidence="6 7">ATCC 28485</strain>
    </source>
</reference>